<evidence type="ECO:0000256" key="2">
    <source>
        <dbReference type="ARBA" id="ARBA00023043"/>
    </source>
</evidence>
<organism evidence="5 6">
    <name type="scientific">Paratrimastix pyriformis</name>
    <dbReference type="NCBI Taxonomy" id="342808"/>
    <lineage>
        <taxon>Eukaryota</taxon>
        <taxon>Metamonada</taxon>
        <taxon>Preaxostyla</taxon>
        <taxon>Paratrimastigidae</taxon>
        <taxon>Paratrimastix</taxon>
    </lineage>
</organism>
<evidence type="ECO:0000256" key="3">
    <source>
        <dbReference type="PROSITE-ProRule" id="PRU00023"/>
    </source>
</evidence>
<feature type="region of interest" description="Disordered" evidence="4">
    <location>
        <begin position="156"/>
        <end position="180"/>
    </location>
</feature>
<evidence type="ECO:0000256" key="4">
    <source>
        <dbReference type="SAM" id="MobiDB-lite"/>
    </source>
</evidence>
<dbReference type="SUPFAM" id="SSF48403">
    <property type="entry name" value="Ankyrin repeat"/>
    <property type="match status" value="1"/>
</dbReference>
<name>A0ABQ8UAC6_9EUKA</name>
<keyword evidence="1" id="KW-0677">Repeat</keyword>
<gene>
    <name evidence="5" type="ORF">PAPYR_8561</name>
</gene>
<dbReference type="Pfam" id="PF12796">
    <property type="entry name" value="Ank_2"/>
    <property type="match status" value="1"/>
</dbReference>
<dbReference type="InterPro" id="IPR036770">
    <property type="entry name" value="Ankyrin_rpt-contain_sf"/>
</dbReference>
<feature type="compositionally biased region" description="Low complexity" evidence="4">
    <location>
        <begin position="156"/>
        <end position="166"/>
    </location>
</feature>
<keyword evidence="6" id="KW-1185">Reference proteome</keyword>
<dbReference type="PROSITE" id="PS50088">
    <property type="entry name" value="ANK_REPEAT"/>
    <property type="match status" value="1"/>
</dbReference>
<evidence type="ECO:0000313" key="6">
    <source>
        <dbReference type="Proteomes" id="UP001141327"/>
    </source>
</evidence>
<dbReference type="EMBL" id="JAPMOS010000076">
    <property type="protein sequence ID" value="KAJ4456267.1"/>
    <property type="molecule type" value="Genomic_DNA"/>
</dbReference>
<dbReference type="InterPro" id="IPR050776">
    <property type="entry name" value="Ank_Repeat/CDKN_Inhibitor"/>
</dbReference>
<reference evidence="5" key="1">
    <citation type="journal article" date="2022" name="bioRxiv">
        <title>Genomics of Preaxostyla Flagellates Illuminates Evolutionary Transitions and the Path Towards Mitochondrial Loss.</title>
        <authorList>
            <person name="Novak L.V.F."/>
            <person name="Treitli S.C."/>
            <person name="Pyrih J."/>
            <person name="Halakuc P."/>
            <person name="Pipaliya S.V."/>
            <person name="Vacek V."/>
            <person name="Brzon O."/>
            <person name="Soukal P."/>
            <person name="Eme L."/>
            <person name="Dacks J.B."/>
            <person name="Karnkowska A."/>
            <person name="Elias M."/>
            <person name="Hampl V."/>
        </authorList>
    </citation>
    <scope>NUCLEOTIDE SEQUENCE</scope>
    <source>
        <strain evidence="5">RCP-MX</strain>
    </source>
</reference>
<proteinExistence type="predicted"/>
<feature type="repeat" description="ANK" evidence="3">
    <location>
        <begin position="54"/>
        <end position="94"/>
    </location>
</feature>
<dbReference type="PANTHER" id="PTHR24201">
    <property type="entry name" value="ANK_REP_REGION DOMAIN-CONTAINING PROTEIN"/>
    <property type="match status" value="1"/>
</dbReference>
<keyword evidence="2 3" id="KW-0040">ANK repeat</keyword>
<dbReference type="Gene3D" id="1.25.40.20">
    <property type="entry name" value="Ankyrin repeat-containing domain"/>
    <property type="match status" value="1"/>
</dbReference>
<dbReference type="InterPro" id="IPR002110">
    <property type="entry name" value="Ankyrin_rpt"/>
</dbReference>
<dbReference type="SMART" id="SM00248">
    <property type="entry name" value="ANK"/>
    <property type="match status" value="2"/>
</dbReference>
<sequence>MNETSIVTSQKYRRYSKLISRFAGSALALDSAGDPIVLSFLIQSGENVLAPDFDGLTPIHHACMQTLQPSSVEGKAKCIRVLLENHADPNLPDRQGLRPIHYASMHALIPCIEVLYETLGNLALETTDSRGRSAVHYACDLPRESLIHLTSAVPAPAEAEAPKAGPSSPPGLTAPPSQQQLTEQYGRFTQHPATPFASSLFPHRFFMPDRLFRLFRSDPGKV</sequence>
<protein>
    <submittedName>
        <fullName evidence="5">Uncharacterized protein</fullName>
    </submittedName>
</protein>
<comment type="caution">
    <text evidence="5">The sequence shown here is derived from an EMBL/GenBank/DDBJ whole genome shotgun (WGS) entry which is preliminary data.</text>
</comment>
<evidence type="ECO:0000313" key="5">
    <source>
        <dbReference type="EMBL" id="KAJ4456267.1"/>
    </source>
</evidence>
<accession>A0ABQ8UAC6</accession>
<evidence type="ECO:0000256" key="1">
    <source>
        <dbReference type="ARBA" id="ARBA00022737"/>
    </source>
</evidence>
<dbReference type="Proteomes" id="UP001141327">
    <property type="component" value="Unassembled WGS sequence"/>
</dbReference>